<proteinExistence type="predicted"/>
<organism evidence="2 3">
    <name type="scientific">Mesocricetus auratus</name>
    <name type="common">Golden hamster</name>
    <dbReference type="NCBI Taxonomy" id="10036"/>
    <lineage>
        <taxon>Eukaryota</taxon>
        <taxon>Metazoa</taxon>
        <taxon>Chordata</taxon>
        <taxon>Craniata</taxon>
        <taxon>Vertebrata</taxon>
        <taxon>Euteleostomi</taxon>
        <taxon>Mammalia</taxon>
        <taxon>Eutheria</taxon>
        <taxon>Euarchontoglires</taxon>
        <taxon>Glires</taxon>
        <taxon>Rodentia</taxon>
        <taxon>Myomorpha</taxon>
        <taxon>Muroidea</taxon>
        <taxon>Cricetidae</taxon>
        <taxon>Cricetinae</taxon>
        <taxon>Mesocricetus</taxon>
    </lineage>
</organism>
<dbReference type="InterPro" id="IPR039144">
    <property type="entry name" value="Aveugle-like_SAM_dom"/>
</dbReference>
<dbReference type="SUPFAM" id="SSF47769">
    <property type="entry name" value="SAM/Pointed domain"/>
    <property type="match status" value="1"/>
</dbReference>
<evidence type="ECO:0000259" key="1">
    <source>
        <dbReference type="PROSITE" id="PS50105"/>
    </source>
</evidence>
<accession>A0ABM2WDF8</accession>
<evidence type="ECO:0000313" key="3">
    <source>
        <dbReference type="RefSeq" id="XP_040586418.1"/>
    </source>
</evidence>
<dbReference type="PANTHER" id="PTHR20843:SF2">
    <property type="entry name" value="STERILE ALPHA MOTIF DOMAIN-CONTAINING PROTEIN 12"/>
    <property type="match status" value="1"/>
</dbReference>
<keyword evidence="2" id="KW-1185">Reference proteome</keyword>
<dbReference type="RefSeq" id="XP_040586418.1">
    <property type="nucleotide sequence ID" value="XM_040730484.1"/>
</dbReference>
<dbReference type="InterPro" id="IPR001660">
    <property type="entry name" value="SAM"/>
</dbReference>
<dbReference type="Pfam" id="PF07647">
    <property type="entry name" value="SAM_2"/>
    <property type="match status" value="1"/>
</dbReference>
<evidence type="ECO:0000313" key="2">
    <source>
        <dbReference type="Proteomes" id="UP000886700"/>
    </source>
</evidence>
<dbReference type="GeneID" id="101834183"/>
<dbReference type="InterPro" id="IPR052268">
    <property type="entry name" value="SAM_domain-containing_protein"/>
</dbReference>
<protein>
    <submittedName>
        <fullName evidence="3">Sterile alpha motif domain-containing protein 12 isoform X1</fullName>
    </submittedName>
</protein>
<feature type="domain" description="SAM" evidence="1">
    <location>
        <begin position="136"/>
        <end position="202"/>
    </location>
</feature>
<name>A0ABM2WDF8_MESAU</name>
<dbReference type="Proteomes" id="UP000886700">
    <property type="component" value="Unplaced"/>
</dbReference>
<sequence length="240" mass="27051">MAPEKRITSLVPRNRHLQSHCGVRIELQEPLGRLLGWRPKRTDYNSQAASRGAGAGSSLCVTAAALHCGLNPRGIDHPTHAEGIKLQIEGEGVGSQSIKNKNFQKVPDQKGTPKSLQGEAETVKSTVKLSKPVALWTQQDVCKWLKKHCPNQYQIYSESFKQHDITGRALLRLTDKKLERMGIALENQRQHILQQVLQLKVREEVRNLQLLTQEAVNRCVPRTTLTTLMMAAQKLRAWKF</sequence>
<dbReference type="PANTHER" id="PTHR20843">
    <property type="entry name" value="STERILE ALPHA MOTIF DOMAIN CONTAINING PROTEIN 10"/>
    <property type="match status" value="1"/>
</dbReference>
<dbReference type="PROSITE" id="PS50105">
    <property type="entry name" value="SAM_DOMAIN"/>
    <property type="match status" value="1"/>
</dbReference>
<dbReference type="CDD" id="cd09510">
    <property type="entry name" value="SAM_aveugle-like"/>
    <property type="match status" value="1"/>
</dbReference>
<reference evidence="3" key="1">
    <citation type="submission" date="2025-08" db="UniProtKB">
        <authorList>
            <consortium name="RefSeq"/>
        </authorList>
    </citation>
    <scope>IDENTIFICATION</scope>
    <source>
        <tissue evidence="3">Liver</tissue>
    </source>
</reference>
<dbReference type="SMART" id="SM00454">
    <property type="entry name" value="SAM"/>
    <property type="match status" value="1"/>
</dbReference>
<gene>
    <name evidence="3" type="primary">Samd12</name>
</gene>
<dbReference type="InterPro" id="IPR013761">
    <property type="entry name" value="SAM/pointed_sf"/>
</dbReference>
<dbReference type="Gene3D" id="1.10.150.50">
    <property type="entry name" value="Transcription Factor, Ets-1"/>
    <property type="match status" value="1"/>
</dbReference>